<dbReference type="EMBL" id="JBEDUW010000006">
    <property type="protein sequence ID" value="KAK9924837.1"/>
    <property type="molecule type" value="Genomic_DNA"/>
</dbReference>
<dbReference type="PANTHER" id="PTHR46412:SF9">
    <property type="entry name" value="TRANSCRIPTION FACTOR BIM3"/>
    <property type="match status" value="1"/>
</dbReference>
<evidence type="ECO:0000313" key="3">
    <source>
        <dbReference type="Proteomes" id="UP001457282"/>
    </source>
</evidence>
<dbReference type="AlphaFoldDB" id="A0AAW1WKF2"/>
<name>A0AAW1WKF2_RUBAR</name>
<proteinExistence type="predicted"/>
<dbReference type="InterPro" id="IPR044295">
    <property type="entry name" value="BIM1/2/3"/>
</dbReference>
<organism evidence="2 3">
    <name type="scientific">Rubus argutus</name>
    <name type="common">Southern blackberry</name>
    <dbReference type="NCBI Taxonomy" id="59490"/>
    <lineage>
        <taxon>Eukaryota</taxon>
        <taxon>Viridiplantae</taxon>
        <taxon>Streptophyta</taxon>
        <taxon>Embryophyta</taxon>
        <taxon>Tracheophyta</taxon>
        <taxon>Spermatophyta</taxon>
        <taxon>Magnoliopsida</taxon>
        <taxon>eudicotyledons</taxon>
        <taxon>Gunneridae</taxon>
        <taxon>Pentapetalae</taxon>
        <taxon>rosids</taxon>
        <taxon>fabids</taxon>
        <taxon>Rosales</taxon>
        <taxon>Rosaceae</taxon>
        <taxon>Rosoideae</taxon>
        <taxon>Rosoideae incertae sedis</taxon>
        <taxon>Rubus</taxon>
    </lineage>
</organism>
<sequence length="225" mass="24531">MGSRTNKLIPWKSHHRPGQENFADHSQVMTNGSGQENNVVAPAMLANAQNSVESDLDSAAVYKALDHIRGLATPSVPNMHQQNIFDPIDSIGTHKQPLQESNSDADNMACQSQYQLWPGITSATVTDSKLNRQDESRSVRFSSAYSQGVLNNLTLSLRSSGVDLSQASINVELDTGNRADGGLKSMASSSQAHLCMNNQMMTHSQVSSINEDYEPAHKRFRTGES</sequence>
<evidence type="ECO:0000256" key="1">
    <source>
        <dbReference type="SAM" id="MobiDB-lite"/>
    </source>
</evidence>
<accession>A0AAW1WKF2</accession>
<dbReference type="Proteomes" id="UP001457282">
    <property type="component" value="Unassembled WGS sequence"/>
</dbReference>
<feature type="region of interest" description="Disordered" evidence="1">
    <location>
        <begin position="1"/>
        <end position="26"/>
    </location>
</feature>
<dbReference type="GO" id="GO:0006351">
    <property type="term" value="P:DNA-templated transcription"/>
    <property type="evidence" value="ECO:0007669"/>
    <property type="project" value="InterPro"/>
</dbReference>
<dbReference type="GO" id="GO:0003700">
    <property type="term" value="F:DNA-binding transcription factor activity"/>
    <property type="evidence" value="ECO:0007669"/>
    <property type="project" value="InterPro"/>
</dbReference>
<dbReference type="GO" id="GO:0046983">
    <property type="term" value="F:protein dimerization activity"/>
    <property type="evidence" value="ECO:0007669"/>
    <property type="project" value="InterPro"/>
</dbReference>
<gene>
    <name evidence="2" type="ORF">M0R45_033185</name>
</gene>
<reference evidence="2 3" key="1">
    <citation type="journal article" date="2023" name="G3 (Bethesda)">
        <title>A chromosome-length genome assembly and annotation of blackberry (Rubus argutus, cv. 'Hillquist').</title>
        <authorList>
            <person name="Bruna T."/>
            <person name="Aryal R."/>
            <person name="Dudchenko O."/>
            <person name="Sargent D.J."/>
            <person name="Mead D."/>
            <person name="Buti M."/>
            <person name="Cavallini A."/>
            <person name="Hytonen T."/>
            <person name="Andres J."/>
            <person name="Pham M."/>
            <person name="Weisz D."/>
            <person name="Mascagni F."/>
            <person name="Usai G."/>
            <person name="Natali L."/>
            <person name="Bassil N."/>
            <person name="Fernandez G.E."/>
            <person name="Lomsadze A."/>
            <person name="Armour M."/>
            <person name="Olukolu B."/>
            <person name="Poorten T."/>
            <person name="Britton C."/>
            <person name="Davik J."/>
            <person name="Ashrafi H."/>
            <person name="Aiden E.L."/>
            <person name="Borodovsky M."/>
            <person name="Worthington M."/>
        </authorList>
    </citation>
    <scope>NUCLEOTIDE SEQUENCE [LARGE SCALE GENOMIC DNA]</scope>
    <source>
        <strain evidence="2">PI 553951</strain>
    </source>
</reference>
<evidence type="ECO:0000313" key="2">
    <source>
        <dbReference type="EMBL" id="KAK9924837.1"/>
    </source>
</evidence>
<comment type="caution">
    <text evidence="2">The sequence shown here is derived from an EMBL/GenBank/DDBJ whole genome shotgun (WGS) entry which is preliminary data.</text>
</comment>
<dbReference type="PANTHER" id="PTHR46412">
    <property type="entry name" value="BES1-INTERACTING MYC-LIKE PROTEIN"/>
    <property type="match status" value="1"/>
</dbReference>
<protein>
    <submittedName>
        <fullName evidence="2">Uncharacterized protein</fullName>
    </submittedName>
</protein>
<keyword evidence="3" id="KW-1185">Reference proteome</keyword>